<evidence type="ECO:0000313" key="3">
    <source>
        <dbReference type="Proteomes" id="UP001174694"/>
    </source>
</evidence>
<protein>
    <recommendedName>
        <fullName evidence="1">Azaphilone pigments biosynthesis cluster protein L N-terminal domain-containing protein</fullName>
    </recommendedName>
</protein>
<accession>A0AA38VEE6</accession>
<reference evidence="2" key="1">
    <citation type="submission" date="2022-07" db="EMBL/GenBank/DDBJ databases">
        <title>Fungi with potential for degradation of polypropylene.</title>
        <authorList>
            <person name="Gostincar C."/>
        </authorList>
    </citation>
    <scope>NUCLEOTIDE SEQUENCE</scope>
    <source>
        <strain evidence="2">EXF-13308</strain>
    </source>
</reference>
<dbReference type="Pfam" id="PF17111">
    <property type="entry name" value="PigL_N"/>
    <property type="match status" value="1"/>
</dbReference>
<dbReference type="AlphaFoldDB" id="A0AA38VEE6"/>
<proteinExistence type="predicted"/>
<evidence type="ECO:0000259" key="1">
    <source>
        <dbReference type="Pfam" id="PF17111"/>
    </source>
</evidence>
<dbReference type="InterPro" id="IPR031348">
    <property type="entry name" value="PigL_N"/>
</dbReference>
<sequence length="154" mass="17490">MAEILGAVSAALGIVAFALQVGSTVETLRDLRKLTSGDALKDLEAISEMFDSLQETLTFLHQTPIHKVDDDGQRLLKAKLRQCSEKCARVDEELSQLRQRSLKATLGRKQKWNRFKLATGRFKEQVQDIRHNVTEMNSGLVLWVILLFMSYRES</sequence>
<feature type="domain" description="Azaphilone pigments biosynthesis cluster protein L N-terminal" evidence="1">
    <location>
        <begin position="3"/>
        <end position="119"/>
    </location>
</feature>
<dbReference type="Proteomes" id="UP001174694">
    <property type="component" value="Unassembled WGS sequence"/>
</dbReference>
<organism evidence="2 3">
    <name type="scientific">Pleurostoma richardsiae</name>
    <dbReference type="NCBI Taxonomy" id="41990"/>
    <lineage>
        <taxon>Eukaryota</taxon>
        <taxon>Fungi</taxon>
        <taxon>Dikarya</taxon>
        <taxon>Ascomycota</taxon>
        <taxon>Pezizomycotina</taxon>
        <taxon>Sordariomycetes</taxon>
        <taxon>Sordariomycetidae</taxon>
        <taxon>Calosphaeriales</taxon>
        <taxon>Pleurostomataceae</taxon>
        <taxon>Pleurostoma</taxon>
    </lineage>
</organism>
<dbReference type="EMBL" id="JANBVO010000017">
    <property type="protein sequence ID" value="KAJ9144060.1"/>
    <property type="molecule type" value="Genomic_DNA"/>
</dbReference>
<name>A0AA38VEE6_9PEZI</name>
<evidence type="ECO:0000313" key="2">
    <source>
        <dbReference type="EMBL" id="KAJ9144060.1"/>
    </source>
</evidence>
<gene>
    <name evidence="2" type="ORF">NKR23_g6168</name>
</gene>
<keyword evidence="3" id="KW-1185">Reference proteome</keyword>
<comment type="caution">
    <text evidence="2">The sequence shown here is derived from an EMBL/GenBank/DDBJ whole genome shotgun (WGS) entry which is preliminary data.</text>
</comment>